<accession>A0A0L8HYE9</accession>
<dbReference type="PANTHER" id="PTHR45858:SF5">
    <property type="entry name" value="MOESIN_EZRIN_RADIXIN HOMOLOG 1"/>
    <property type="match status" value="1"/>
</dbReference>
<dbReference type="SUPFAM" id="SSF50729">
    <property type="entry name" value="PH domain-like"/>
    <property type="match status" value="1"/>
</dbReference>
<organism evidence="4">
    <name type="scientific">Octopus bimaculoides</name>
    <name type="common">California two-spotted octopus</name>
    <dbReference type="NCBI Taxonomy" id="37653"/>
    <lineage>
        <taxon>Eukaryota</taxon>
        <taxon>Metazoa</taxon>
        <taxon>Spiralia</taxon>
        <taxon>Lophotrochozoa</taxon>
        <taxon>Mollusca</taxon>
        <taxon>Cephalopoda</taxon>
        <taxon>Coleoidea</taxon>
        <taxon>Octopodiformes</taxon>
        <taxon>Octopoda</taxon>
        <taxon>Incirrata</taxon>
        <taxon>Octopodidae</taxon>
        <taxon>Octopus</taxon>
    </lineage>
</organism>
<feature type="domain" description="PH" evidence="2">
    <location>
        <begin position="175"/>
        <end position="273"/>
    </location>
</feature>
<dbReference type="SMART" id="SM00233">
    <property type="entry name" value="PH"/>
    <property type="match status" value="1"/>
</dbReference>
<dbReference type="InterPro" id="IPR000219">
    <property type="entry name" value="DH_dom"/>
</dbReference>
<dbReference type="InterPro" id="IPR035899">
    <property type="entry name" value="DBL_dom_sf"/>
</dbReference>
<dbReference type="GO" id="GO:0005085">
    <property type="term" value="F:guanyl-nucleotide exchange factor activity"/>
    <property type="evidence" value="ECO:0007669"/>
    <property type="project" value="InterPro"/>
</dbReference>
<feature type="domain" description="DH" evidence="3">
    <location>
        <begin position="10"/>
        <end position="178"/>
    </location>
</feature>
<protein>
    <recommendedName>
        <fullName evidence="5">PH domain-containing protein</fullName>
    </recommendedName>
</protein>
<evidence type="ECO:0000259" key="3">
    <source>
        <dbReference type="PROSITE" id="PS50010"/>
    </source>
</evidence>
<dbReference type="Pfam" id="PF00169">
    <property type="entry name" value="PH"/>
    <property type="match status" value="1"/>
</dbReference>
<dbReference type="SMART" id="SM00325">
    <property type="entry name" value="RhoGEF"/>
    <property type="match status" value="1"/>
</dbReference>
<dbReference type="OrthoDB" id="9990815at2759"/>
<proteinExistence type="predicted"/>
<dbReference type="InterPro" id="IPR001849">
    <property type="entry name" value="PH_domain"/>
</dbReference>
<name>A0A0L8HYE9_OCTBM</name>
<dbReference type="InterPro" id="IPR011993">
    <property type="entry name" value="PH-like_dom_sf"/>
</dbReference>
<evidence type="ECO:0000256" key="1">
    <source>
        <dbReference type="SAM" id="Coils"/>
    </source>
</evidence>
<dbReference type="EMBL" id="KQ417001">
    <property type="protein sequence ID" value="KOF94263.1"/>
    <property type="molecule type" value="Genomic_DNA"/>
</dbReference>
<dbReference type="Gene3D" id="2.30.29.30">
    <property type="entry name" value="Pleckstrin-homology domain (PH domain)/Phosphotyrosine-binding domain (PTB)"/>
    <property type="match status" value="1"/>
</dbReference>
<dbReference type="STRING" id="37653.A0A0L8HYE9"/>
<reference evidence="4" key="1">
    <citation type="submission" date="2015-07" db="EMBL/GenBank/DDBJ databases">
        <title>MeaNS - Measles Nucleotide Surveillance Program.</title>
        <authorList>
            <person name="Tran T."/>
            <person name="Druce J."/>
        </authorList>
    </citation>
    <scope>NUCLEOTIDE SEQUENCE</scope>
    <source>
        <strain evidence="4">UCB-OBI-ISO-001</strain>
        <tissue evidence="4">Gonad</tissue>
    </source>
</reference>
<dbReference type="Gene3D" id="1.20.900.10">
    <property type="entry name" value="Dbl homology (DH) domain"/>
    <property type="match status" value="1"/>
</dbReference>
<feature type="coiled-coil region" evidence="1">
    <location>
        <begin position="110"/>
        <end position="140"/>
    </location>
</feature>
<dbReference type="PROSITE" id="PS50010">
    <property type="entry name" value="DH_2"/>
    <property type="match status" value="1"/>
</dbReference>
<dbReference type="SUPFAM" id="SSF48065">
    <property type="entry name" value="DBL homology domain (DH-domain)"/>
    <property type="match status" value="1"/>
</dbReference>
<dbReference type="AlphaFoldDB" id="A0A0L8HYE9"/>
<dbReference type="Pfam" id="PF00621">
    <property type="entry name" value="RhoGEF"/>
    <property type="match status" value="1"/>
</dbReference>
<dbReference type="PROSITE" id="PS50003">
    <property type="entry name" value="PH_DOMAIN"/>
    <property type="match status" value="1"/>
</dbReference>
<sequence length="295" mass="34632">MFFQRAPADKSYCITKELLMTERTFKKDLEVITQSFQNAVNSVMPDYLSHLMFSTLCPIYNFHCNFIRNIEQRIISWEGKYNTPVNPESQKIGNVLLELDTVLPIYRTYLDRLEEMLSELELTLKRNREFEQLYKEFEAEKTSVFFCIFQDNLQKLIELQRDLVGIDSLIHPDREFIREGCLQKFSRKGYQQRMFFLFSDMLIYTSRTATSLLQFKVHGQLPLRGMMVEESDISKVAVANSFTIYGGNKCILVAASSEEEKDKWIEDLNFSISMAKKQTDDRLKYGSIRSTTSEY</sequence>
<evidence type="ECO:0008006" key="5">
    <source>
        <dbReference type="Google" id="ProtNLM"/>
    </source>
</evidence>
<dbReference type="CDD" id="cd01220">
    <property type="entry name" value="PH1_FARP1-like"/>
    <property type="match status" value="1"/>
</dbReference>
<evidence type="ECO:0000259" key="2">
    <source>
        <dbReference type="PROSITE" id="PS50003"/>
    </source>
</evidence>
<dbReference type="PANTHER" id="PTHR45858">
    <property type="entry name" value="FERM DOMAIN CONTAINING PROTEIN"/>
    <property type="match status" value="1"/>
</dbReference>
<evidence type="ECO:0000313" key="4">
    <source>
        <dbReference type="EMBL" id="KOF94263.1"/>
    </source>
</evidence>
<keyword evidence="1" id="KW-0175">Coiled coil</keyword>
<gene>
    <name evidence="4" type="ORF">OCBIM_22002294mg</name>
</gene>
<dbReference type="InterPro" id="IPR051835">
    <property type="entry name" value="RAC1-GEF"/>
</dbReference>